<name>A0A3P7PUS9_DIBLA</name>
<protein>
    <submittedName>
        <fullName evidence="2">Uncharacterized protein</fullName>
    </submittedName>
</protein>
<accession>A0A3P7PUS9</accession>
<feature type="non-terminal residue" evidence="2">
    <location>
        <position position="61"/>
    </location>
</feature>
<reference evidence="2 3" key="1">
    <citation type="submission" date="2018-11" db="EMBL/GenBank/DDBJ databases">
        <authorList>
            <consortium name="Pathogen Informatics"/>
        </authorList>
    </citation>
    <scope>NUCLEOTIDE SEQUENCE [LARGE SCALE GENOMIC DNA]</scope>
</reference>
<dbReference type="EMBL" id="UYRU01072859">
    <property type="protein sequence ID" value="VDN22769.1"/>
    <property type="molecule type" value="Genomic_DNA"/>
</dbReference>
<evidence type="ECO:0000256" key="1">
    <source>
        <dbReference type="SAM" id="MobiDB-lite"/>
    </source>
</evidence>
<dbReference type="AlphaFoldDB" id="A0A3P7PUS9"/>
<organism evidence="2 3">
    <name type="scientific">Dibothriocephalus latus</name>
    <name type="common">Fish tapeworm</name>
    <name type="synonym">Diphyllobothrium latum</name>
    <dbReference type="NCBI Taxonomy" id="60516"/>
    <lineage>
        <taxon>Eukaryota</taxon>
        <taxon>Metazoa</taxon>
        <taxon>Spiralia</taxon>
        <taxon>Lophotrochozoa</taxon>
        <taxon>Platyhelminthes</taxon>
        <taxon>Cestoda</taxon>
        <taxon>Eucestoda</taxon>
        <taxon>Diphyllobothriidea</taxon>
        <taxon>Diphyllobothriidae</taxon>
        <taxon>Dibothriocephalus</taxon>
    </lineage>
</organism>
<feature type="region of interest" description="Disordered" evidence="1">
    <location>
        <begin position="1"/>
        <end position="61"/>
    </location>
</feature>
<evidence type="ECO:0000313" key="2">
    <source>
        <dbReference type="EMBL" id="VDN22769.1"/>
    </source>
</evidence>
<gene>
    <name evidence="2" type="ORF">DILT_LOCUS14122</name>
</gene>
<sequence>MSPYSLLPPSLLPPLPVYDDVGDEEPPPAFEEEPTSPDEITMTSIIPPLQPAVLHDPECAP</sequence>
<keyword evidence="3" id="KW-1185">Reference proteome</keyword>
<proteinExistence type="predicted"/>
<evidence type="ECO:0000313" key="3">
    <source>
        <dbReference type="Proteomes" id="UP000281553"/>
    </source>
</evidence>
<feature type="compositionally biased region" description="Acidic residues" evidence="1">
    <location>
        <begin position="20"/>
        <end position="36"/>
    </location>
</feature>
<dbReference type="Proteomes" id="UP000281553">
    <property type="component" value="Unassembled WGS sequence"/>
</dbReference>